<evidence type="ECO:0000313" key="2">
    <source>
        <dbReference type="EMBL" id="PPU96759.1"/>
    </source>
</evidence>
<keyword evidence="3" id="KW-1185">Reference proteome</keyword>
<proteinExistence type="predicted"/>
<evidence type="ECO:0000256" key="1">
    <source>
        <dbReference type="SAM" id="Phobius"/>
    </source>
</evidence>
<dbReference type="RefSeq" id="WP_046978536.1">
    <property type="nucleotide sequence ID" value="NZ_CP043476.1"/>
</dbReference>
<keyword evidence="1" id="KW-0812">Transmembrane</keyword>
<gene>
    <name evidence="2" type="ORF">XhyaCFBP1156_13380</name>
</gene>
<evidence type="ECO:0000313" key="3">
    <source>
        <dbReference type="Proteomes" id="UP000238261"/>
    </source>
</evidence>
<name>A0A2S7EUF3_9XANT</name>
<keyword evidence="1" id="KW-0472">Membrane</keyword>
<reference evidence="3" key="1">
    <citation type="submission" date="2016-08" db="EMBL/GenBank/DDBJ databases">
        <authorList>
            <person name="Merda D."/>
            <person name="Briand M."/>
            <person name="Taghouti G."/>
            <person name="Carrere S."/>
            <person name="Gouzy J."/>
            <person name="Portier P."/>
            <person name="Jacques M.-A."/>
            <person name="Fischer-Le Saux M."/>
        </authorList>
    </citation>
    <scope>NUCLEOTIDE SEQUENCE [LARGE SCALE GENOMIC DNA]</scope>
    <source>
        <strain evidence="3">CFBP1156</strain>
    </source>
</reference>
<comment type="caution">
    <text evidence="2">The sequence shown here is derived from an EMBL/GenBank/DDBJ whole genome shotgun (WGS) entry which is preliminary data.</text>
</comment>
<dbReference type="Pfam" id="PF11196">
    <property type="entry name" value="DUF2834"/>
    <property type="match status" value="1"/>
</dbReference>
<protein>
    <submittedName>
        <fullName evidence="2">DUF2834 domain-containing protein</fullName>
    </submittedName>
</protein>
<accession>A0A2S7EUF3</accession>
<feature type="transmembrane region" description="Helical" evidence="1">
    <location>
        <begin position="76"/>
        <end position="96"/>
    </location>
</feature>
<organism evidence="2 3">
    <name type="scientific">Xanthomonas hyacinthi</name>
    <dbReference type="NCBI Taxonomy" id="56455"/>
    <lineage>
        <taxon>Bacteria</taxon>
        <taxon>Pseudomonadati</taxon>
        <taxon>Pseudomonadota</taxon>
        <taxon>Gammaproteobacteria</taxon>
        <taxon>Lysobacterales</taxon>
        <taxon>Lysobacteraceae</taxon>
        <taxon>Xanthomonas</taxon>
    </lineage>
</organism>
<feature type="transmembrane region" description="Helical" evidence="1">
    <location>
        <begin position="44"/>
        <end position="64"/>
    </location>
</feature>
<dbReference type="InterPro" id="IPR021362">
    <property type="entry name" value="DUF2834"/>
</dbReference>
<dbReference type="EMBL" id="MDEG01000012">
    <property type="protein sequence ID" value="PPU96759.1"/>
    <property type="molecule type" value="Genomic_DNA"/>
</dbReference>
<dbReference type="OrthoDB" id="2619901at2"/>
<feature type="transmembrane region" description="Helical" evidence="1">
    <location>
        <begin position="5"/>
        <end position="24"/>
    </location>
</feature>
<keyword evidence="1" id="KW-1133">Transmembrane helix</keyword>
<dbReference type="AlphaFoldDB" id="A0A2S7EUF3"/>
<dbReference type="Proteomes" id="UP000238261">
    <property type="component" value="Unassembled WGS sequence"/>
</dbReference>
<sequence length="111" mass="12440">MRSLYLGLCVVGTVVPLAAFWPWLQHYGLDLPLLLRQIVASPPSLFAWCDVLIAAMAVIALVLVEGRRLGMRRRWLPIVALLMVGVSLALPMFLWMRERQLLAGRNTDNGT</sequence>